<keyword evidence="2" id="KW-0812">Transmembrane</keyword>
<organism evidence="3 4">
    <name type="scientific">Prunus avium</name>
    <name type="common">Cherry</name>
    <name type="synonym">Cerasus avium</name>
    <dbReference type="NCBI Taxonomy" id="42229"/>
    <lineage>
        <taxon>Eukaryota</taxon>
        <taxon>Viridiplantae</taxon>
        <taxon>Streptophyta</taxon>
        <taxon>Embryophyta</taxon>
        <taxon>Tracheophyta</taxon>
        <taxon>Spermatophyta</taxon>
        <taxon>Magnoliopsida</taxon>
        <taxon>eudicotyledons</taxon>
        <taxon>Gunneridae</taxon>
        <taxon>Pentapetalae</taxon>
        <taxon>rosids</taxon>
        <taxon>fabids</taxon>
        <taxon>Rosales</taxon>
        <taxon>Rosaceae</taxon>
        <taxon>Amygdaloideae</taxon>
        <taxon>Amygdaleae</taxon>
        <taxon>Prunus</taxon>
    </lineage>
</organism>
<keyword evidence="2" id="KW-0472">Membrane</keyword>
<dbReference type="GeneID" id="110749739"/>
<dbReference type="RefSeq" id="XP_021805601.1">
    <property type="nucleotide sequence ID" value="XM_021949909.1"/>
</dbReference>
<protein>
    <submittedName>
        <fullName evidence="4">Uncharacterized protein LOC110749739</fullName>
    </submittedName>
</protein>
<dbReference type="Proteomes" id="UP000515124">
    <property type="component" value="Unplaced"/>
</dbReference>
<dbReference type="KEGG" id="pavi:110749739"/>
<feature type="transmembrane region" description="Helical" evidence="2">
    <location>
        <begin position="100"/>
        <end position="124"/>
    </location>
</feature>
<feature type="compositionally biased region" description="Basic and acidic residues" evidence="1">
    <location>
        <begin position="66"/>
        <end position="75"/>
    </location>
</feature>
<reference evidence="4" key="1">
    <citation type="submission" date="2025-08" db="UniProtKB">
        <authorList>
            <consortium name="RefSeq"/>
        </authorList>
    </citation>
    <scope>IDENTIFICATION</scope>
</reference>
<sequence>MGKDGGGKDLFSPATIPLNCNTPIIDRETEEQKTKSESTKLSDLTEEEIRTYFYLFEGPRSPTGSKSDESESKESETEESEDEGCFIGIQKKRKGCMRLLYLRNIYVFVVIPCNMLTILIFGFYHLHSFIVFKK</sequence>
<evidence type="ECO:0000256" key="1">
    <source>
        <dbReference type="SAM" id="MobiDB-lite"/>
    </source>
</evidence>
<gene>
    <name evidence="4" type="primary">LOC110749739</name>
</gene>
<feature type="region of interest" description="Disordered" evidence="1">
    <location>
        <begin position="1"/>
        <end position="41"/>
    </location>
</feature>
<evidence type="ECO:0000256" key="2">
    <source>
        <dbReference type="SAM" id="Phobius"/>
    </source>
</evidence>
<name>A0A6P5RWV8_PRUAV</name>
<feature type="region of interest" description="Disordered" evidence="1">
    <location>
        <begin position="56"/>
        <end position="83"/>
    </location>
</feature>
<feature type="compositionally biased region" description="Basic and acidic residues" evidence="1">
    <location>
        <begin position="25"/>
        <end position="40"/>
    </location>
</feature>
<evidence type="ECO:0000313" key="4">
    <source>
        <dbReference type="RefSeq" id="XP_021805601.1"/>
    </source>
</evidence>
<keyword evidence="2" id="KW-1133">Transmembrane helix</keyword>
<evidence type="ECO:0000313" key="3">
    <source>
        <dbReference type="Proteomes" id="UP000515124"/>
    </source>
</evidence>
<keyword evidence="3" id="KW-1185">Reference proteome</keyword>
<dbReference type="AlphaFoldDB" id="A0A6P5RWV8"/>
<proteinExistence type="predicted"/>
<accession>A0A6P5RWV8</accession>